<dbReference type="EMBL" id="JABSTR010000001">
    <property type="protein sequence ID" value="KAH9362095.1"/>
    <property type="molecule type" value="Genomic_DNA"/>
</dbReference>
<sequence length="194" mass="22720">MLEESNKAAGDTTEASMVDKTELHESSVMQRQKTRMSPSSLKRRLRTTYGRRTMVLVDRYFRSMSDLATYTSNAAFLVRCRAMGVVPREYRVECRDIKYTRHVVRILDECSYRLMLAHLDYNRLRKAQVSRLQERLREKLEKVMSPQDLSSVMVLAEAKHGNIFEATKDKQRGIFDELLKEYGIDQKKKGDKEE</sequence>
<accession>A0A9J6FH15</accession>
<reference evidence="2 3" key="1">
    <citation type="journal article" date="2020" name="Cell">
        <title>Large-Scale Comparative Analyses of Tick Genomes Elucidate Their Genetic Diversity and Vector Capacities.</title>
        <authorList>
            <consortium name="Tick Genome and Microbiome Consortium (TIGMIC)"/>
            <person name="Jia N."/>
            <person name="Wang J."/>
            <person name="Shi W."/>
            <person name="Du L."/>
            <person name="Sun Y."/>
            <person name="Zhan W."/>
            <person name="Jiang J.F."/>
            <person name="Wang Q."/>
            <person name="Zhang B."/>
            <person name="Ji P."/>
            <person name="Bell-Sakyi L."/>
            <person name="Cui X.M."/>
            <person name="Yuan T.T."/>
            <person name="Jiang B.G."/>
            <person name="Yang W.F."/>
            <person name="Lam T.T."/>
            <person name="Chang Q.C."/>
            <person name="Ding S.J."/>
            <person name="Wang X.J."/>
            <person name="Zhu J.G."/>
            <person name="Ruan X.D."/>
            <person name="Zhao L."/>
            <person name="Wei J.T."/>
            <person name="Ye R.Z."/>
            <person name="Que T.C."/>
            <person name="Du C.H."/>
            <person name="Zhou Y.H."/>
            <person name="Cheng J.X."/>
            <person name="Dai P.F."/>
            <person name="Guo W.B."/>
            <person name="Han X.H."/>
            <person name="Huang E.J."/>
            <person name="Li L.F."/>
            <person name="Wei W."/>
            <person name="Gao Y.C."/>
            <person name="Liu J.Z."/>
            <person name="Shao H.Z."/>
            <person name="Wang X."/>
            <person name="Wang C.C."/>
            <person name="Yang T.C."/>
            <person name="Huo Q.B."/>
            <person name="Li W."/>
            <person name="Chen H.Y."/>
            <person name="Chen S.E."/>
            <person name="Zhou L.G."/>
            <person name="Ni X.B."/>
            <person name="Tian J.H."/>
            <person name="Sheng Y."/>
            <person name="Liu T."/>
            <person name="Pan Y.S."/>
            <person name="Xia L.Y."/>
            <person name="Li J."/>
            <person name="Zhao F."/>
            <person name="Cao W.C."/>
        </authorList>
    </citation>
    <scope>NUCLEOTIDE SEQUENCE [LARGE SCALE GENOMIC DNA]</scope>
    <source>
        <strain evidence="2">HaeL-2018</strain>
    </source>
</reference>
<evidence type="ECO:0000256" key="1">
    <source>
        <dbReference type="SAM" id="MobiDB-lite"/>
    </source>
</evidence>
<name>A0A9J6FH15_HAELO</name>
<dbReference type="VEuPathDB" id="VectorBase:HLOH_051056"/>
<dbReference type="OrthoDB" id="6490517at2759"/>
<comment type="caution">
    <text evidence="2">The sequence shown here is derived from an EMBL/GenBank/DDBJ whole genome shotgun (WGS) entry which is preliminary data.</text>
</comment>
<dbReference type="Proteomes" id="UP000821853">
    <property type="component" value="Chromosome 1"/>
</dbReference>
<gene>
    <name evidence="2" type="ORF">HPB48_002073</name>
</gene>
<proteinExistence type="predicted"/>
<protein>
    <submittedName>
        <fullName evidence="2">Uncharacterized protein</fullName>
    </submittedName>
</protein>
<feature type="region of interest" description="Disordered" evidence="1">
    <location>
        <begin position="1"/>
        <end position="42"/>
    </location>
</feature>
<organism evidence="2 3">
    <name type="scientific">Haemaphysalis longicornis</name>
    <name type="common">Bush tick</name>
    <dbReference type="NCBI Taxonomy" id="44386"/>
    <lineage>
        <taxon>Eukaryota</taxon>
        <taxon>Metazoa</taxon>
        <taxon>Ecdysozoa</taxon>
        <taxon>Arthropoda</taxon>
        <taxon>Chelicerata</taxon>
        <taxon>Arachnida</taxon>
        <taxon>Acari</taxon>
        <taxon>Parasitiformes</taxon>
        <taxon>Ixodida</taxon>
        <taxon>Ixodoidea</taxon>
        <taxon>Ixodidae</taxon>
        <taxon>Haemaphysalinae</taxon>
        <taxon>Haemaphysalis</taxon>
    </lineage>
</organism>
<feature type="compositionally biased region" description="Polar residues" evidence="1">
    <location>
        <begin position="27"/>
        <end position="40"/>
    </location>
</feature>
<keyword evidence="3" id="KW-1185">Reference proteome</keyword>
<dbReference type="AlphaFoldDB" id="A0A9J6FH15"/>
<evidence type="ECO:0000313" key="3">
    <source>
        <dbReference type="Proteomes" id="UP000821853"/>
    </source>
</evidence>
<evidence type="ECO:0000313" key="2">
    <source>
        <dbReference type="EMBL" id="KAH9362095.1"/>
    </source>
</evidence>
<dbReference type="OMA" id="RRPMEMV"/>